<dbReference type="RefSeq" id="WP_056012994.1">
    <property type="nucleotide sequence ID" value="NZ_LLYZ01000003.1"/>
</dbReference>
<reference evidence="4 5" key="1">
    <citation type="submission" date="2015-10" db="EMBL/GenBank/DDBJ databases">
        <title>Chryseobacterium aquaticum genome.</title>
        <authorList>
            <person name="Newman J.D."/>
            <person name="Ferguson M.B."/>
            <person name="Miller J.R."/>
        </authorList>
    </citation>
    <scope>NUCLEOTIDE SEQUENCE [LARGE SCALE GENOMIC DNA]</scope>
    <source>
        <strain evidence="4 5">KCTC 12483</strain>
    </source>
</reference>
<dbReference type="Pfam" id="PF02581">
    <property type="entry name" value="TMP-TENI"/>
    <property type="match status" value="1"/>
</dbReference>
<dbReference type="InterPro" id="IPR013785">
    <property type="entry name" value="Aldolase_TIM"/>
</dbReference>
<keyword evidence="2" id="KW-0784">Thiamine biosynthesis</keyword>
<dbReference type="CDD" id="cd00564">
    <property type="entry name" value="TMP_TenI"/>
    <property type="match status" value="1"/>
</dbReference>
<feature type="domain" description="Thiamine phosphate synthase/TenI" evidence="3">
    <location>
        <begin position="10"/>
        <end position="190"/>
    </location>
</feature>
<evidence type="ECO:0000313" key="5">
    <source>
        <dbReference type="Proteomes" id="UP000051682"/>
    </source>
</evidence>
<dbReference type="PANTHER" id="PTHR20857:SF23">
    <property type="entry name" value="THIAMINE BIOSYNTHETIC BIFUNCTIONAL ENZYME"/>
    <property type="match status" value="1"/>
</dbReference>
<comment type="caution">
    <text evidence="4">The sequence shown here is derived from an EMBL/GenBank/DDBJ whole genome shotgun (WGS) entry which is preliminary data.</text>
</comment>
<dbReference type="GO" id="GO:0005737">
    <property type="term" value="C:cytoplasm"/>
    <property type="evidence" value="ECO:0007669"/>
    <property type="project" value="TreeGrafter"/>
</dbReference>
<evidence type="ECO:0000313" key="4">
    <source>
        <dbReference type="EMBL" id="KQK26746.1"/>
    </source>
</evidence>
<protein>
    <submittedName>
        <fullName evidence="4">Thiamine monophosphate synthase</fullName>
    </submittedName>
</protein>
<sequence>MKRQTIQSGIYLIIDPSMEEEILFAKLNLIVKEKIAAIQVWDNFKEDQNIEELLLKIYEKASPNNIPIIINNRWELLKQSPLDGIHFDEIPENFNDIKKEINRDIIAGITCNNELSIIEYAEKHQFDYISFCSMFPSKTANSCELVVFETVQKAKNIFNGKIFLAGGIDLGNIENLSQLNYDGIAVVSGIMSAENPSENIKMYHQKIKK</sequence>
<dbReference type="SUPFAM" id="SSF51391">
    <property type="entry name" value="Thiamin phosphate synthase"/>
    <property type="match status" value="1"/>
</dbReference>
<organism evidence="4 5">
    <name type="scientific">Chryseobacterium aquaticum</name>
    <dbReference type="NCBI Taxonomy" id="452084"/>
    <lineage>
        <taxon>Bacteria</taxon>
        <taxon>Pseudomonadati</taxon>
        <taxon>Bacteroidota</taxon>
        <taxon>Flavobacteriia</taxon>
        <taxon>Flavobacteriales</taxon>
        <taxon>Weeksellaceae</taxon>
        <taxon>Chryseobacterium group</taxon>
        <taxon>Chryseobacterium</taxon>
    </lineage>
</organism>
<dbReference type="AlphaFoldDB" id="A0A0Q3SMX5"/>
<dbReference type="PANTHER" id="PTHR20857">
    <property type="entry name" value="THIAMINE-PHOSPHATE PYROPHOSPHORYLASE"/>
    <property type="match status" value="1"/>
</dbReference>
<proteinExistence type="predicted"/>
<dbReference type="STRING" id="452084.AR438_04960"/>
<gene>
    <name evidence="4" type="ORF">AR438_04960</name>
</gene>
<dbReference type="GO" id="GO:0009228">
    <property type="term" value="P:thiamine biosynthetic process"/>
    <property type="evidence" value="ECO:0007669"/>
    <property type="project" value="UniProtKB-KW"/>
</dbReference>
<dbReference type="Gene3D" id="3.20.20.70">
    <property type="entry name" value="Aldolase class I"/>
    <property type="match status" value="1"/>
</dbReference>
<name>A0A0Q3SMX5_9FLAO</name>
<dbReference type="GO" id="GO:0004789">
    <property type="term" value="F:thiamine-phosphate diphosphorylase activity"/>
    <property type="evidence" value="ECO:0007669"/>
    <property type="project" value="TreeGrafter"/>
</dbReference>
<keyword evidence="5" id="KW-1185">Reference proteome</keyword>
<evidence type="ECO:0000256" key="1">
    <source>
        <dbReference type="ARBA" id="ARBA00004948"/>
    </source>
</evidence>
<dbReference type="InterPro" id="IPR022998">
    <property type="entry name" value="ThiamineP_synth_TenI"/>
</dbReference>
<dbReference type="Proteomes" id="UP000051682">
    <property type="component" value="Unassembled WGS sequence"/>
</dbReference>
<dbReference type="InterPro" id="IPR036206">
    <property type="entry name" value="ThiamineP_synth_sf"/>
</dbReference>
<accession>A0A0Q3SMX5</accession>
<comment type="pathway">
    <text evidence="1">Cofactor biosynthesis; thiamine diphosphate biosynthesis.</text>
</comment>
<dbReference type="EMBL" id="LLYZ01000003">
    <property type="protein sequence ID" value="KQK26746.1"/>
    <property type="molecule type" value="Genomic_DNA"/>
</dbReference>
<evidence type="ECO:0000256" key="2">
    <source>
        <dbReference type="ARBA" id="ARBA00022977"/>
    </source>
</evidence>
<evidence type="ECO:0000259" key="3">
    <source>
        <dbReference type="Pfam" id="PF02581"/>
    </source>
</evidence>